<feature type="region of interest" description="Disordered" evidence="1">
    <location>
        <begin position="1"/>
        <end position="27"/>
    </location>
</feature>
<evidence type="ECO:0000313" key="3">
    <source>
        <dbReference type="Proteomes" id="UP001152622"/>
    </source>
</evidence>
<dbReference type="Proteomes" id="UP001152622">
    <property type="component" value="Chromosome 21"/>
</dbReference>
<sequence length="72" mass="7636">MPVIGRGAAAPCSEEEIAARRGGPEDRAICRSAPGGVTVVPIVRWCRGALLSDWHNRQSAPVTVRDSDHMAA</sequence>
<evidence type="ECO:0000256" key="1">
    <source>
        <dbReference type="SAM" id="MobiDB-lite"/>
    </source>
</evidence>
<organism evidence="2 3">
    <name type="scientific">Synaphobranchus kaupii</name>
    <name type="common">Kaup's arrowtooth eel</name>
    <dbReference type="NCBI Taxonomy" id="118154"/>
    <lineage>
        <taxon>Eukaryota</taxon>
        <taxon>Metazoa</taxon>
        <taxon>Chordata</taxon>
        <taxon>Craniata</taxon>
        <taxon>Vertebrata</taxon>
        <taxon>Euteleostomi</taxon>
        <taxon>Actinopterygii</taxon>
        <taxon>Neopterygii</taxon>
        <taxon>Teleostei</taxon>
        <taxon>Anguilliformes</taxon>
        <taxon>Synaphobranchidae</taxon>
        <taxon>Synaphobranchus</taxon>
    </lineage>
</organism>
<accession>A0A9Q1IC82</accession>
<feature type="compositionally biased region" description="Basic and acidic residues" evidence="1">
    <location>
        <begin position="17"/>
        <end position="27"/>
    </location>
</feature>
<reference evidence="2" key="1">
    <citation type="journal article" date="2023" name="Science">
        <title>Genome structures resolve the early diversification of teleost fishes.</title>
        <authorList>
            <person name="Parey E."/>
            <person name="Louis A."/>
            <person name="Montfort J."/>
            <person name="Bouchez O."/>
            <person name="Roques C."/>
            <person name="Iampietro C."/>
            <person name="Lluch J."/>
            <person name="Castinel A."/>
            <person name="Donnadieu C."/>
            <person name="Desvignes T."/>
            <person name="Floi Bucao C."/>
            <person name="Jouanno E."/>
            <person name="Wen M."/>
            <person name="Mejri S."/>
            <person name="Dirks R."/>
            <person name="Jansen H."/>
            <person name="Henkel C."/>
            <person name="Chen W.J."/>
            <person name="Zahm M."/>
            <person name="Cabau C."/>
            <person name="Klopp C."/>
            <person name="Thompson A.W."/>
            <person name="Robinson-Rechavi M."/>
            <person name="Braasch I."/>
            <person name="Lecointre G."/>
            <person name="Bobe J."/>
            <person name="Postlethwait J.H."/>
            <person name="Berthelot C."/>
            <person name="Roest Crollius H."/>
            <person name="Guiguen Y."/>
        </authorList>
    </citation>
    <scope>NUCLEOTIDE SEQUENCE</scope>
    <source>
        <strain evidence="2">WJC10195</strain>
    </source>
</reference>
<protein>
    <submittedName>
        <fullName evidence="2">Uncharacterized protein</fullName>
    </submittedName>
</protein>
<evidence type="ECO:0000313" key="2">
    <source>
        <dbReference type="EMBL" id="KAJ8334306.1"/>
    </source>
</evidence>
<name>A0A9Q1IC82_SYNKA</name>
<comment type="caution">
    <text evidence="2">The sequence shown here is derived from an EMBL/GenBank/DDBJ whole genome shotgun (WGS) entry which is preliminary data.</text>
</comment>
<proteinExistence type="predicted"/>
<keyword evidence="3" id="KW-1185">Reference proteome</keyword>
<dbReference type="EMBL" id="JAINUF010000021">
    <property type="protein sequence ID" value="KAJ8334306.1"/>
    <property type="molecule type" value="Genomic_DNA"/>
</dbReference>
<dbReference type="AlphaFoldDB" id="A0A9Q1IC82"/>
<gene>
    <name evidence="2" type="ORF">SKAU_G00399450</name>
</gene>